<accession>A0ABR4IK27</accession>
<protein>
    <submittedName>
        <fullName evidence="1">Uncharacterized protein</fullName>
    </submittedName>
</protein>
<proteinExistence type="predicted"/>
<name>A0ABR4IK27_9EURO</name>
<comment type="caution">
    <text evidence="1">The sequence shown here is derived from an EMBL/GenBank/DDBJ whole genome shotgun (WGS) entry which is preliminary data.</text>
</comment>
<gene>
    <name evidence="1" type="ORF">BJY01DRAFT_255471</name>
</gene>
<evidence type="ECO:0000313" key="1">
    <source>
        <dbReference type="EMBL" id="KAL2828108.1"/>
    </source>
</evidence>
<dbReference type="Proteomes" id="UP001610446">
    <property type="component" value="Unassembled WGS sequence"/>
</dbReference>
<evidence type="ECO:0000313" key="2">
    <source>
        <dbReference type="Proteomes" id="UP001610446"/>
    </source>
</evidence>
<reference evidence="1 2" key="1">
    <citation type="submission" date="2024-07" db="EMBL/GenBank/DDBJ databases">
        <title>Section-level genome sequencing and comparative genomics of Aspergillus sections Usti and Cavernicolus.</title>
        <authorList>
            <consortium name="Lawrence Berkeley National Laboratory"/>
            <person name="Nybo J.L."/>
            <person name="Vesth T.C."/>
            <person name="Theobald S."/>
            <person name="Frisvad J.C."/>
            <person name="Larsen T.O."/>
            <person name="Kjaerboelling I."/>
            <person name="Rothschild-Mancinelli K."/>
            <person name="Lyhne E.K."/>
            <person name="Kogle M.E."/>
            <person name="Barry K."/>
            <person name="Clum A."/>
            <person name="Na H."/>
            <person name="Ledsgaard L."/>
            <person name="Lin J."/>
            <person name="Lipzen A."/>
            <person name="Kuo A."/>
            <person name="Riley R."/>
            <person name="Mondo S."/>
            <person name="Labutti K."/>
            <person name="Haridas S."/>
            <person name="Pangalinan J."/>
            <person name="Salamov A.A."/>
            <person name="Simmons B.A."/>
            <person name="Magnuson J.K."/>
            <person name="Chen J."/>
            <person name="Drula E."/>
            <person name="Henrissat B."/>
            <person name="Wiebenga A."/>
            <person name="Lubbers R.J."/>
            <person name="Gomes A.C."/>
            <person name="Makela M.R."/>
            <person name="Stajich J."/>
            <person name="Grigoriev I.V."/>
            <person name="Mortensen U.H."/>
            <person name="De Vries R.P."/>
            <person name="Baker S.E."/>
            <person name="Andersen M.R."/>
        </authorList>
    </citation>
    <scope>NUCLEOTIDE SEQUENCE [LARGE SCALE GENOMIC DNA]</scope>
    <source>
        <strain evidence="1 2">CBS 123904</strain>
    </source>
</reference>
<sequence>MANGALLVIVGIGGCSSTQMALYFIAYAMNLALGLYAPTPGAVCWSGSAGKQPSSRSGCKGFADQVGLDRGVGSAHRRQKPCLEGLVVELDDVYSDKIAWVMLNTSAGVIPLVGAISHLVSIHQGERALS</sequence>
<keyword evidence="2" id="KW-1185">Reference proteome</keyword>
<dbReference type="EMBL" id="JBFXLU010000375">
    <property type="protein sequence ID" value="KAL2828108.1"/>
    <property type="molecule type" value="Genomic_DNA"/>
</dbReference>
<organism evidence="1 2">
    <name type="scientific">Aspergillus pseudoustus</name>
    <dbReference type="NCBI Taxonomy" id="1810923"/>
    <lineage>
        <taxon>Eukaryota</taxon>
        <taxon>Fungi</taxon>
        <taxon>Dikarya</taxon>
        <taxon>Ascomycota</taxon>
        <taxon>Pezizomycotina</taxon>
        <taxon>Eurotiomycetes</taxon>
        <taxon>Eurotiomycetidae</taxon>
        <taxon>Eurotiales</taxon>
        <taxon>Aspergillaceae</taxon>
        <taxon>Aspergillus</taxon>
        <taxon>Aspergillus subgen. Nidulantes</taxon>
    </lineage>
</organism>